<evidence type="ECO:0000313" key="1">
    <source>
        <dbReference type="EMBL" id="KAI9250436.1"/>
    </source>
</evidence>
<keyword evidence="2" id="KW-1185">Reference proteome</keyword>
<comment type="caution">
    <text evidence="1">The sequence shown here is derived from an EMBL/GenBank/DDBJ whole genome shotgun (WGS) entry which is preliminary data.</text>
</comment>
<protein>
    <submittedName>
        <fullName evidence="1">Uncharacterized protein</fullName>
    </submittedName>
</protein>
<evidence type="ECO:0000313" key="2">
    <source>
        <dbReference type="Proteomes" id="UP001209540"/>
    </source>
</evidence>
<organism evidence="1 2">
    <name type="scientific">Phascolomyces articulosus</name>
    <dbReference type="NCBI Taxonomy" id="60185"/>
    <lineage>
        <taxon>Eukaryota</taxon>
        <taxon>Fungi</taxon>
        <taxon>Fungi incertae sedis</taxon>
        <taxon>Mucoromycota</taxon>
        <taxon>Mucoromycotina</taxon>
        <taxon>Mucoromycetes</taxon>
        <taxon>Mucorales</taxon>
        <taxon>Lichtheimiaceae</taxon>
        <taxon>Phascolomyces</taxon>
    </lineage>
</organism>
<proteinExistence type="predicted"/>
<dbReference type="GO" id="GO:0006357">
    <property type="term" value="P:regulation of transcription by RNA polymerase II"/>
    <property type="evidence" value="ECO:0007669"/>
    <property type="project" value="InterPro"/>
</dbReference>
<dbReference type="Proteomes" id="UP001209540">
    <property type="component" value="Unassembled WGS sequence"/>
</dbReference>
<dbReference type="InterPro" id="IPR008626">
    <property type="entry name" value="Mediator_Med15_fun"/>
</dbReference>
<dbReference type="EMBL" id="JAIXMP010000032">
    <property type="protein sequence ID" value="KAI9250436.1"/>
    <property type="molecule type" value="Genomic_DNA"/>
</dbReference>
<accession>A0AAD5JRM8</accession>
<dbReference type="AlphaFoldDB" id="A0AAD5JRM8"/>
<name>A0AAD5JRM8_9FUNG</name>
<sequence length="146" mass="17508">MPSQVHVLSNIAYAKQVVHHLDEQVKERERGVPMGLDNEMKLNDKERYEIVELMQDMLPLYERIDDILPVFLQISQSKMATTRLIIMKYMFQDQIKLLDQNKFIFTLDALKKLQDQFMTCFVYVKNEVDARQRRRQELDDDNKIKQ</sequence>
<reference evidence="1" key="1">
    <citation type="journal article" date="2022" name="IScience">
        <title>Evolution of zygomycete secretomes and the origins of terrestrial fungal ecologies.</title>
        <authorList>
            <person name="Chang Y."/>
            <person name="Wang Y."/>
            <person name="Mondo S."/>
            <person name="Ahrendt S."/>
            <person name="Andreopoulos W."/>
            <person name="Barry K."/>
            <person name="Beard J."/>
            <person name="Benny G.L."/>
            <person name="Blankenship S."/>
            <person name="Bonito G."/>
            <person name="Cuomo C."/>
            <person name="Desiro A."/>
            <person name="Gervers K.A."/>
            <person name="Hundley H."/>
            <person name="Kuo A."/>
            <person name="LaButti K."/>
            <person name="Lang B.F."/>
            <person name="Lipzen A."/>
            <person name="O'Donnell K."/>
            <person name="Pangilinan J."/>
            <person name="Reynolds N."/>
            <person name="Sandor L."/>
            <person name="Smith M.E."/>
            <person name="Tsang A."/>
            <person name="Grigoriev I.V."/>
            <person name="Stajich J.E."/>
            <person name="Spatafora J.W."/>
        </authorList>
    </citation>
    <scope>NUCLEOTIDE SEQUENCE</scope>
    <source>
        <strain evidence="1">RSA 2281</strain>
    </source>
</reference>
<reference evidence="1" key="2">
    <citation type="submission" date="2023-02" db="EMBL/GenBank/DDBJ databases">
        <authorList>
            <consortium name="DOE Joint Genome Institute"/>
            <person name="Mondo S.J."/>
            <person name="Chang Y."/>
            <person name="Wang Y."/>
            <person name="Ahrendt S."/>
            <person name="Andreopoulos W."/>
            <person name="Barry K."/>
            <person name="Beard J."/>
            <person name="Benny G.L."/>
            <person name="Blankenship S."/>
            <person name="Bonito G."/>
            <person name="Cuomo C."/>
            <person name="Desiro A."/>
            <person name="Gervers K.A."/>
            <person name="Hundley H."/>
            <person name="Kuo A."/>
            <person name="LaButti K."/>
            <person name="Lang B.F."/>
            <person name="Lipzen A."/>
            <person name="O'Donnell K."/>
            <person name="Pangilinan J."/>
            <person name="Reynolds N."/>
            <person name="Sandor L."/>
            <person name="Smith M.W."/>
            <person name="Tsang A."/>
            <person name="Grigoriev I.V."/>
            <person name="Stajich J.E."/>
            <person name="Spatafora J.W."/>
        </authorList>
    </citation>
    <scope>NUCLEOTIDE SEQUENCE</scope>
    <source>
        <strain evidence="1">RSA 2281</strain>
    </source>
</reference>
<gene>
    <name evidence="1" type="ORF">BDA99DRAFT_608322</name>
</gene>
<dbReference type="GO" id="GO:0016592">
    <property type="term" value="C:mediator complex"/>
    <property type="evidence" value="ECO:0007669"/>
    <property type="project" value="InterPro"/>
</dbReference>
<dbReference type="GO" id="GO:0003712">
    <property type="term" value="F:transcription coregulator activity"/>
    <property type="evidence" value="ECO:0007669"/>
    <property type="project" value="InterPro"/>
</dbReference>
<dbReference type="Pfam" id="PF05397">
    <property type="entry name" value="Med15_fungi"/>
    <property type="match status" value="1"/>
</dbReference>